<keyword evidence="2" id="KW-1185">Reference proteome</keyword>
<gene>
    <name evidence="1" type="ORF">AG0111_0g951</name>
</gene>
<dbReference type="EMBL" id="PDWZ02000001">
    <property type="protein sequence ID" value="KAB2110910.1"/>
    <property type="molecule type" value="Genomic_DNA"/>
</dbReference>
<accession>A0ACB6G2T5</accession>
<sequence>MASVIALHVSGVLPGHLHSLHNIATCANNYLRLRYPNVTIYDKANGAPTAYSQALLGPF</sequence>
<comment type="caution">
    <text evidence="1">The sequence shown here is derived from an EMBL/GenBank/DDBJ whole genome shotgun (WGS) entry which is preliminary data.</text>
</comment>
<organism evidence="1 2">
    <name type="scientific">Alternaria gaisen</name>
    <dbReference type="NCBI Taxonomy" id="167740"/>
    <lineage>
        <taxon>Eukaryota</taxon>
        <taxon>Fungi</taxon>
        <taxon>Dikarya</taxon>
        <taxon>Ascomycota</taxon>
        <taxon>Pezizomycotina</taxon>
        <taxon>Dothideomycetes</taxon>
        <taxon>Pleosporomycetidae</taxon>
        <taxon>Pleosporales</taxon>
        <taxon>Pleosporineae</taxon>
        <taxon>Pleosporaceae</taxon>
        <taxon>Alternaria</taxon>
        <taxon>Alternaria sect. Alternaria</taxon>
    </lineage>
</organism>
<protein>
    <submittedName>
        <fullName evidence="1">Uncharacterized protein</fullName>
    </submittedName>
</protein>
<proteinExistence type="predicted"/>
<evidence type="ECO:0000313" key="2">
    <source>
        <dbReference type="Proteomes" id="UP000293547"/>
    </source>
</evidence>
<dbReference type="Proteomes" id="UP000293547">
    <property type="component" value="Unassembled WGS sequence"/>
</dbReference>
<name>A0ACB6G2T5_9PLEO</name>
<reference evidence="1 2" key="1">
    <citation type="journal article" date="2019" name="bioRxiv">
        <title>Genomics, evolutionary history and diagnostics of the Alternaria alternata species group including apple and Asian pear pathotypes.</title>
        <authorList>
            <person name="Armitage A.D."/>
            <person name="Cockerton H.M."/>
            <person name="Sreenivasaprasad S."/>
            <person name="Woodhall J.W."/>
            <person name="Lane C.R."/>
            <person name="Harrison R.J."/>
            <person name="Clarkson J.P."/>
        </authorList>
    </citation>
    <scope>NUCLEOTIDE SEQUENCE [LARGE SCALE GENOMIC DNA]</scope>
    <source>
        <strain evidence="1 2">FERA 650</strain>
    </source>
</reference>
<evidence type="ECO:0000313" key="1">
    <source>
        <dbReference type="EMBL" id="KAB2110910.1"/>
    </source>
</evidence>